<reference evidence="1 2" key="1">
    <citation type="submission" date="2019-06" db="EMBL/GenBank/DDBJ databases">
        <title>Sequencing the genomes of 1000 actinobacteria strains.</title>
        <authorList>
            <person name="Klenk H.-P."/>
        </authorList>
    </citation>
    <scope>NUCLEOTIDE SEQUENCE [LARGE SCALE GENOMIC DNA]</scope>
    <source>
        <strain evidence="1 2">DSM 41649</strain>
    </source>
</reference>
<dbReference type="RefSeq" id="WP_145789762.1">
    <property type="nucleotide sequence ID" value="NZ_BAAABR010000089.1"/>
</dbReference>
<accession>A0A561ENF6</accession>
<organism evidence="1 2">
    <name type="scientific">Kitasatospora atroaurantiaca</name>
    <dbReference type="NCBI Taxonomy" id="285545"/>
    <lineage>
        <taxon>Bacteria</taxon>
        <taxon>Bacillati</taxon>
        <taxon>Actinomycetota</taxon>
        <taxon>Actinomycetes</taxon>
        <taxon>Kitasatosporales</taxon>
        <taxon>Streptomycetaceae</taxon>
        <taxon>Kitasatospora</taxon>
    </lineage>
</organism>
<protein>
    <submittedName>
        <fullName evidence="1">Uncharacterized protein DUF3307</fullName>
    </submittedName>
</protein>
<dbReference type="Proteomes" id="UP000318416">
    <property type="component" value="Unassembled WGS sequence"/>
</dbReference>
<name>A0A561ENF6_9ACTN</name>
<gene>
    <name evidence="1" type="ORF">FB465_2163</name>
</gene>
<comment type="caution">
    <text evidence="1">The sequence shown here is derived from an EMBL/GenBank/DDBJ whole genome shotgun (WGS) entry which is preliminary data.</text>
</comment>
<dbReference type="OrthoDB" id="5122730at2"/>
<dbReference type="EMBL" id="VIVR01000001">
    <property type="protein sequence ID" value="TWE17158.1"/>
    <property type="molecule type" value="Genomic_DNA"/>
</dbReference>
<sequence>MTGGAVLGILLAHLCGDYLLQSHWMANEKTKRWWPAWAHALTYGLPYIAVTRSIPALAVIVVTHALIDHYRLARHVCWAKNLMGAKEYRRPWRECSGTGYPVETPAWLAVWLLIIADNTIHLLINTAAVVWL</sequence>
<evidence type="ECO:0000313" key="2">
    <source>
        <dbReference type="Proteomes" id="UP000318416"/>
    </source>
</evidence>
<evidence type="ECO:0000313" key="1">
    <source>
        <dbReference type="EMBL" id="TWE17158.1"/>
    </source>
</evidence>
<dbReference type="AlphaFoldDB" id="A0A561ENF6"/>
<keyword evidence="2" id="KW-1185">Reference proteome</keyword>
<dbReference type="Pfam" id="PF11750">
    <property type="entry name" value="DUF3307"/>
    <property type="match status" value="1"/>
</dbReference>
<dbReference type="InterPro" id="IPR021737">
    <property type="entry name" value="Phage_phiKZ_Orf197"/>
</dbReference>
<proteinExistence type="predicted"/>